<evidence type="ECO:0000313" key="2">
    <source>
        <dbReference type="Proteomes" id="UP000324222"/>
    </source>
</evidence>
<dbReference type="EMBL" id="VSRR010134975">
    <property type="protein sequence ID" value="MPD03167.1"/>
    <property type="molecule type" value="Genomic_DNA"/>
</dbReference>
<reference evidence="1 2" key="1">
    <citation type="submission" date="2019-05" db="EMBL/GenBank/DDBJ databases">
        <title>Another draft genome of Portunus trituberculatus and its Hox gene families provides insights of decapod evolution.</title>
        <authorList>
            <person name="Jeong J.-H."/>
            <person name="Song I."/>
            <person name="Kim S."/>
            <person name="Choi T."/>
            <person name="Kim D."/>
            <person name="Ryu S."/>
            <person name="Kim W."/>
        </authorList>
    </citation>
    <scope>NUCLEOTIDE SEQUENCE [LARGE SCALE GENOMIC DNA]</scope>
    <source>
        <tissue evidence="1">Muscle</tissue>
    </source>
</reference>
<accession>A0A5B7K9A5</accession>
<name>A0A5B7K9A5_PORTR</name>
<evidence type="ECO:0000313" key="1">
    <source>
        <dbReference type="EMBL" id="MPD03167.1"/>
    </source>
</evidence>
<protein>
    <submittedName>
        <fullName evidence="1">Uncharacterized protein</fullName>
    </submittedName>
</protein>
<dbReference type="Proteomes" id="UP000324222">
    <property type="component" value="Unassembled WGS sequence"/>
</dbReference>
<proteinExistence type="predicted"/>
<comment type="caution">
    <text evidence="1">The sequence shown here is derived from an EMBL/GenBank/DDBJ whole genome shotgun (WGS) entry which is preliminary data.</text>
</comment>
<keyword evidence="2" id="KW-1185">Reference proteome</keyword>
<gene>
    <name evidence="1" type="ORF">E2C01_098792</name>
</gene>
<organism evidence="1 2">
    <name type="scientific">Portunus trituberculatus</name>
    <name type="common">Swimming crab</name>
    <name type="synonym">Neptunus trituberculatus</name>
    <dbReference type="NCBI Taxonomy" id="210409"/>
    <lineage>
        <taxon>Eukaryota</taxon>
        <taxon>Metazoa</taxon>
        <taxon>Ecdysozoa</taxon>
        <taxon>Arthropoda</taxon>
        <taxon>Crustacea</taxon>
        <taxon>Multicrustacea</taxon>
        <taxon>Malacostraca</taxon>
        <taxon>Eumalacostraca</taxon>
        <taxon>Eucarida</taxon>
        <taxon>Decapoda</taxon>
        <taxon>Pleocyemata</taxon>
        <taxon>Brachyura</taxon>
        <taxon>Eubrachyura</taxon>
        <taxon>Portunoidea</taxon>
        <taxon>Portunidae</taxon>
        <taxon>Portuninae</taxon>
        <taxon>Portunus</taxon>
    </lineage>
</organism>
<sequence length="14" mass="1477">MSSKYTSIAESVSS</sequence>